<evidence type="ECO:0000313" key="6">
    <source>
        <dbReference type="Proteomes" id="UP000464013"/>
    </source>
</evidence>
<dbReference type="SFLD" id="SFLDG01129">
    <property type="entry name" value="C1.5:_HAD__Beta-PGM__Phosphata"/>
    <property type="match status" value="1"/>
</dbReference>
<name>A0A6I6SG77_9GAMM</name>
<dbReference type="PRINTS" id="PR00413">
    <property type="entry name" value="HADHALOGNASE"/>
</dbReference>
<dbReference type="OrthoDB" id="9800058at2"/>
<dbReference type="RefSeq" id="WP_159550789.1">
    <property type="nucleotide sequence ID" value="NZ_CP035042.1"/>
</dbReference>
<evidence type="ECO:0000256" key="4">
    <source>
        <dbReference type="ARBA" id="ARBA00022842"/>
    </source>
</evidence>
<dbReference type="InterPro" id="IPR006439">
    <property type="entry name" value="HAD-SF_hydro_IA"/>
</dbReference>
<dbReference type="AlphaFoldDB" id="A0A6I6SG77"/>
<dbReference type="InterPro" id="IPR041492">
    <property type="entry name" value="HAD_2"/>
</dbReference>
<dbReference type="InterPro" id="IPR023198">
    <property type="entry name" value="PGP-like_dom2"/>
</dbReference>
<dbReference type="PANTHER" id="PTHR46193:SF10">
    <property type="entry name" value="6-PHOSPHOGLUCONATE PHOSPHATASE"/>
    <property type="match status" value="1"/>
</dbReference>
<proteinExistence type="inferred from homology"/>
<dbReference type="Gene3D" id="3.40.50.1000">
    <property type="entry name" value="HAD superfamily/HAD-like"/>
    <property type="match status" value="1"/>
</dbReference>
<dbReference type="KEGG" id="htx:EKK97_07470"/>
<dbReference type="SUPFAM" id="SSF56784">
    <property type="entry name" value="HAD-like"/>
    <property type="match status" value="1"/>
</dbReference>
<protein>
    <submittedName>
        <fullName evidence="5">HAD family phosphatase</fullName>
    </submittedName>
</protein>
<dbReference type="GO" id="GO:0046872">
    <property type="term" value="F:metal ion binding"/>
    <property type="evidence" value="ECO:0007669"/>
    <property type="project" value="UniProtKB-KW"/>
</dbReference>
<dbReference type="Pfam" id="PF13419">
    <property type="entry name" value="HAD_2"/>
    <property type="match status" value="1"/>
</dbReference>
<keyword evidence="4" id="KW-0460">Magnesium</keyword>
<evidence type="ECO:0000256" key="1">
    <source>
        <dbReference type="ARBA" id="ARBA00001946"/>
    </source>
</evidence>
<dbReference type="InterPro" id="IPR023214">
    <property type="entry name" value="HAD_sf"/>
</dbReference>
<gene>
    <name evidence="5" type="ORF">EKK97_07470</name>
</gene>
<evidence type="ECO:0000313" key="5">
    <source>
        <dbReference type="EMBL" id="QHC49489.1"/>
    </source>
</evidence>
<dbReference type="GO" id="GO:0003824">
    <property type="term" value="F:catalytic activity"/>
    <property type="evidence" value="ECO:0007669"/>
    <property type="project" value="UniProtKB-ARBA"/>
</dbReference>
<keyword evidence="3" id="KW-0479">Metal-binding</keyword>
<comment type="cofactor">
    <cofactor evidence="1">
        <name>Mg(2+)</name>
        <dbReference type="ChEBI" id="CHEBI:18420"/>
    </cofactor>
</comment>
<organism evidence="5 6">
    <name type="scientific">Billgrantia tianxiuensis</name>
    <dbReference type="NCBI Taxonomy" id="2497861"/>
    <lineage>
        <taxon>Bacteria</taxon>
        <taxon>Pseudomonadati</taxon>
        <taxon>Pseudomonadota</taxon>
        <taxon>Gammaproteobacteria</taxon>
        <taxon>Oceanospirillales</taxon>
        <taxon>Halomonadaceae</taxon>
        <taxon>Billgrantia</taxon>
    </lineage>
</organism>
<accession>A0A6I6SG77</accession>
<evidence type="ECO:0000256" key="2">
    <source>
        <dbReference type="ARBA" id="ARBA00006171"/>
    </source>
</evidence>
<dbReference type="PANTHER" id="PTHR46193">
    <property type="entry name" value="6-PHOSPHOGLUCONATE PHOSPHATASE"/>
    <property type="match status" value="1"/>
</dbReference>
<dbReference type="InterPro" id="IPR036412">
    <property type="entry name" value="HAD-like_sf"/>
</dbReference>
<evidence type="ECO:0000256" key="3">
    <source>
        <dbReference type="ARBA" id="ARBA00022723"/>
    </source>
</evidence>
<dbReference type="SFLD" id="SFLDS00003">
    <property type="entry name" value="Haloacid_Dehalogenase"/>
    <property type="match status" value="1"/>
</dbReference>
<dbReference type="NCBIfam" id="TIGR01509">
    <property type="entry name" value="HAD-SF-IA-v3"/>
    <property type="match status" value="1"/>
</dbReference>
<sequence>METLIFDCDGVLVDSEIVAEATLVQQLGQLLPDIPEDVALRQALGMTTAAILAQLERQSMHRLPADALERIDGAIEARLAEELSAVEGVAETLARIELPLAIVSNSRRRRVLASLAVTGLDARLGEVPLFTADEVERPKPAPDLYLLAARRLGRAPGDCLVVEDSVSGVTAAHAAGMTVIGFTGASHIEAGHAERLHQAGAWRVLPAMHGLEALIQQWREQRRTGAKVATNETNEENPR</sequence>
<dbReference type="Gene3D" id="1.10.150.240">
    <property type="entry name" value="Putative phosphatase, domain 2"/>
    <property type="match status" value="1"/>
</dbReference>
<comment type="similarity">
    <text evidence="2">Belongs to the HAD-like hydrolase superfamily. CbbY/CbbZ/Gph/YieH family.</text>
</comment>
<reference evidence="5 6" key="1">
    <citation type="submission" date="2019-01" db="EMBL/GenBank/DDBJ databases">
        <title>Complete genome of a denitifying bacterium Halomons sp. BC-M4-5.</title>
        <authorList>
            <person name="Wang L."/>
            <person name="Shao Z."/>
        </authorList>
    </citation>
    <scope>NUCLEOTIDE SEQUENCE [LARGE SCALE GENOMIC DNA]</scope>
    <source>
        <strain evidence="5 6">BC-M4-5</strain>
    </source>
</reference>
<dbReference type="InterPro" id="IPR051600">
    <property type="entry name" value="Beta-PGM-like"/>
</dbReference>
<dbReference type="Proteomes" id="UP000464013">
    <property type="component" value="Chromosome"/>
</dbReference>
<keyword evidence="6" id="KW-1185">Reference proteome</keyword>
<dbReference type="EMBL" id="CP035042">
    <property type="protein sequence ID" value="QHC49489.1"/>
    <property type="molecule type" value="Genomic_DNA"/>
</dbReference>